<dbReference type="NCBIfam" id="NF047352">
    <property type="entry name" value="P_loop_sacsin"/>
    <property type="match status" value="1"/>
</dbReference>
<dbReference type="Pfam" id="PF25794">
    <property type="entry name" value="SACS"/>
    <property type="match status" value="2"/>
</dbReference>
<evidence type="ECO:0000313" key="3">
    <source>
        <dbReference type="Proteomes" id="UP000318453"/>
    </source>
</evidence>
<dbReference type="OrthoDB" id="9802640at2"/>
<organism evidence="2 3">
    <name type="scientific">Euhalothece natronophila Z-M001</name>
    <dbReference type="NCBI Taxonomy" id="522448"/>
    <lineage>
        <taxon>Bacteria</taxon>
        <taxon>Bacillati</taxon>
        <taxon>Cyanobacteriota</taxon>
        <taxon>Cyanophyceae</taxon>
        <taxon>Oscillatoriophycideae</taxon>
        <taxon>Chroococcales</taxon>
        <taxon>Halothecacae</taxon>
        <taxon>Halothece cluster</taxon>
        <taxon>Euhalothece</taxon>
    </lineage>
</organism>
<feature type="domain" description="Sacsin/Nov" evidence="1">
    <location>
        <begin position="1563"/>
        <end position="1763"/>
    </location>
</feature>
<name>A0A5B8NLB1_9CHRO</name>
<evidence type="ECO:0000313" key="2">
    <source>
        <dbReference type="EMBL" id="QDZ39824.1"/>
    </source>
</evidence>
<dbReference type="RefSeq" id="WP_146295421.1">
    <property type="nucleotide sequence ID" value="NZ_CP042326.1"/>
</dbReference>
<evidence type="ECO:0000259" key="1">
    <source>
        <dbReference type="Pfam" id="PF25794"/>
    </source>
</evidence>
<feature type="domain" description="Sacsin/Nov" evidence="1">
    <location>
        <begin position="16"/>
        <end position="247"/>
    </location>
</feature>
<dbReference type="InterPro" id="IPR052972">
    <property type="entry name" value="Sacsin_chaperone_reg"/>
</dbReference>
<dbReference type="EMBL" id="CP042326">
    <property type="protein sequence ID" value="QDZ39824.1"/>
    <property type="molecule type" value="Genomic_DNA"/>
</dbReference>
<gene>
    <name evidence="2" type="ORF">FRE64_07640</name>
</gene>
<dbReference type="Gene3D" id="3.30.565.10">
    <property type="entry name" value="Histidine kinase-like ATPase, C-terminal domain"/>
    <property type="match status" value="2"/>
</dbReference>
<dbReference type="InterPro" id="IPR058210">
    <property type="entry name" value="SACS/Nov_dom"/>
</dbReference>
<dbReference type="Proteomes" id="UP000318453">
    <property type="component" value="Chromosome"/>
</dbReference>
<dbReference type="SUPFAM" id="SSF55874">
    <property type="entry name" value="ATPase domain of HSP90 chaperone/DNA topoisomerase II/histidine kinase"/>
    <property type="match status" value="2"/>
</dbReference>
<keyword evidence="3" id="KW-1185">Reference proteome</keyword>
<sequence>MARHHPLQDIKDLRDSLLDNYPPQAILKELIQNAEDANSTCFDYGWSRGIKDAKHPLLKSSGIFILDNGKFTLEDADNIRYFKGSGKHKEDKSEQDFIGKFGLGLKSVFHICEAFFYISNWTKKQDENGDTIWGYGFFNPWADNYDEDKYHHNWTNLCQSDRNLVEQEIQPILRKEDYIKKSWLLIWIPLRKQTHKTNDRENKYGWIKQKFYEDKNNIDCLFNKEETKYQLALLLPLLRYLTKIRYWNNKISKTVFEVSNSNKHKQPIKNIPANKVINNSGYIKFNDQQNININISFHFCSSEIRPTELKKDVLNFKNHDQSFDQEIEKTTPYIEIALTRLPNLNDDNNLNIRTAIFLPTEQNCQLSIKSKDKYLITLNGSFFPDSSRKGILGFNPDNFQIEELNQDSRIIWNKKLYDKLLSILLKALEYFYKELQSDLDENLDQEIAALCQGLNNSLLKTNQDIICQNYCWIYRLKPDYSRWELISTNKRIIALPSFVNDLWIELPTLKDFADKYYLTVKEKPNLIKEDQLNTFEASELVNLFESINSKSIFQSQELKEFLFQFLEEFKEQLSINAVKYLLKKIRKFLNPNQDTANLISKIINYLGNEDIDSITLSYIPVYSLKQKSNYYCHPNELQNKIDKSLVFKYNNQNKKIRDALQAVLEKEALILIDENLAQQLWSQKIKTFSDKACFDILCQKPRLTTDSDKRKKLVKQLQDSNHSKKKQVIRFLLHSSIEHFDDSSTPLYVQPLSINQVWKKIASYTLPPWQVLDTQLAHNIPEEQWQSFNIEPILPDSLIRQLTPEKITGDILPSREEREEVLSEIAKKKDNKNFWKRLPLHETVDSYLVSINEKTYLNNRKFPLDQYPELRSLVTLIDEKYTNQPEWIPLWSPTEAVKLVLQQNQPEQYDQLLLKVLHKYCDNVCNDKELLNQLKNTPWLKLSKGGSICPNQLIFLGERIQNLTSVIEEAFCNESQVDYVINTQLPNSIPQEQINLLKNKLSPTWYENDLLKFLLDKTYDPSTYCKAILDLLKSIYKNKQKIRNENFEKLKQSHWLIDKKNQSLSPQQICYLPNLNDKYTEILKQFSSWDYITPKLLKEELNINLYLEYSQFKNLFLSEKTSIQKLGDAIAQLPQYYIGNVDLELKELSQVLSNCELMPIWEIYFQVPQQQFKSDILPKVKKPVSDIEWLCKLLKWMTASYQKPNEDVIKVYNNYLKLFINSGANLNQKIKNLAELKLLNKNFDWQDPKSLCVPKTYGINKTYLIDDNQYQIIKQLLNYQSNYTPSDLLEYQQSTNNSNEQKTNAETLKEYFKDWINTTSISPPVIGLFLMIFYNNDDEIKELAQNFLGKHSFDNIYSILFRDPIRNPNSEKCDLKITISTENKITVKNLFNAKFYVDVLQHNPTNLFIGELNKSNEIILKQITANKLSKENLENILFNSIKEWLKTYNNDISSIKLDSRIDNQLKPILIEAQKLEIYNARDFIIENCSYTLRVLEINNKSLIDTMEQIDDKRYDRLSLEKQTPIIKNNINNVSAEIKRKIKSIQDTIKNNTDVQNDLLVSVRKKIQNFGYSNKSVLFELFQNADDAALERNHFLNSNDYRYSKTEECVISLNSSELELIHWGRPINQFSDPTLNKRLQGKGYQRDLVKMLSFNISDKNEEATGEFGLGFKTVYLLTDCPKVHSGNLSFQVNGGILPEPITDLDEIQKLQKRIKQFQQPDQDSIDGTIIKLPISARNDRQLIQSIINEFKSYTHLILAFAKKIKSCRIESDQVKTIKWEPEKVLGIDGIECDVVQNQPTLCFRLKKGQVAIALPRKLDDDEDSFLREMPTFWVTVPTKELLSLRFVVNSQFDINPGRTSLDPNSTDNQELISEIGEQLGEKLCQLFQASQGNWETLHQQIGLDEQVNPYQFWEFLWKVLAVDWLDKLDEQHKSELLKNGFGGEYNGVGHLISCHPTLPNGLYGDYRQLVCFTELAYVVTGILKQQEIFEIVSPWSQFQQHYQPNCLVHEDIWQYLQRLLQTDEPDELESLTLQKVIEKQLGDNNISPENASQIGQLIEIIENWYSNEIQEINNFFSSHSILFMNKEKEYYPATSLLTPHSSDQEEQYLVQFAPLERILHEDYNNQALKFFFKCRSQRKTIEIAELVEWAKQASTEKQKQAVRNYLLEGNYKEGFEKQLKQKYKGSWIEKDEGIQRILEFNQTKAKVKQANKGECSWNELDLDDSNQSQDSSYKDIKSVDVNQVQKSLEDLSSWWNRHYQDKLKKYNRELYPTEIENLKYGLKQRDREAWLILFFIGITHTMGRTIKPQHKGFIELCEEKGWWETFKQPNPQENSEKWFKVLDEYIEKLKQDTKWYYWMEKYPHIYQISKYLDVYQDLFLKADRWSQKWGNQFSLQKLVSPRSNEQLSGGGLDAPPLSIGMGANFVLRELIRLEVIEPTPDLIPYCFVPRKQIRENLSYLGCQNIDQENYDKYDKMSKSIYYFLEKNGVEDCTFNNSFDIAIELYWKY</sequence>
<accession>A0A5B8NLB1</accession>
<dbReference type="PANTHER" id="PTHR15600">
    <property type="entry name" value="SACSIN"/>
    <property type="match status" value="1"/>
</dbReference>
<dbReference type="InterPro" id="IPR036890">
    <property type="entry name" value="HATPase_C_sf"/>
</dbReference>
<proteinExistence type="predicted"/>
<dbReference type="GO" id="GO:0030544">
    <property type="term" value="F:Hsp70 protein binding"/>
    <property type="evidence" value="ECO:0007669"/>
    <property type="project" value="TreeGrafter"/>
</dbReference>
<dbReference type="KEGG" id="enn:FRE64_07640"/>
<reference evidence="2" key="1">
    <citation type="submission" date="2019-08" db="EMBL/GenBank/DDBJ databases">
        <title>Carotenoids and Carotenoid Binding Proteins in the Halophilic Cyanobacterium Euhalothece sp. ZM00.</title>
        <authorList>
            <person name="Cho S.M."/>
            <person name="Song J.Y."/>
            <person name="Park Y.-I."/>
        </authorList>
    </citation>
    <scope>NUCLEOTIDE SEQUENCE [LARGE SCALE GENOMIC DNA]</scope>
    <source>
        <strain evidence="2">Z-M001</strain>
    </source>
</reference>
<dbReference type="PANTHER" id="PTHR15600:SF42">
    <property type="entry name" value="SACSIN"/>
    <property type="match status" value="1"/>
</dbReference>
<protein>
    <recommendedName>
        <fullName evidence="1">Sacsin/Nov domain-containing protein</fullName>
    </recommendedName>
</protein>